<dbReference type="EMBL" id="LDZY01000008">
    <property type="protein sequence ID" value="KLU65528.1"/>
    <property type="molecule type" value="Genomic_DNA"/>
</dbReference>
<proteinExistence type="predicted"/>
<name>A0A0J1FRC7_9FIRM</name>
<protein>
    <submittedName>
        <fullName evidence="1">Uncharacterized protein</fullName>
    </submittedName>
</protein>
<evidence type="ECO:0000313" key="2">
    <source>
        <dbReference type="Proteomes" id="UP000036356"/>
    </source>
</evidence>
<accession>A0A0J1FRC7</accession>
<keyword evidence="2" id="KW-1185">Reference proteome</keyword>
<dbReference type="RefSeq" id="WP_047810488.1">
    <property type="nucleotide sequence ID" value="NZ_LDZY01000008.1"/>
</dbReference>
<organism evidence="1 2">
    <name type="scientific">Desulfosporosinus acididurans</name>
    <dbReference type="NCBI Taxonomy" id="476652"/>
    <lineage>
        <taxon>Bacteria</taxon>
        <taxon>Bacillati</taxon>
        <taxon>Bacillota</taxon>
        <taxon>Clostridia</taxon>
        <taxon>Eubacteriales</taxon>
        <taxon>Desulfitobacteriaceae</taxon>
        <taxon>Desulfosporosinus</taxon>
    </lineage>
</organism>
<reference evidence="1 2" key="1">
    <citation type="submission" date="2015-06" db="EMBL/GenBank/DDBJ databases">
        <title>Draft genome of the moderately acidophilic sulfate reducer Candidatus Desulfosporosinus acididurans strain M1.</title>
        <authorList>
            <person name="Poehlein A."/>
            <person name="Petzsch P."/>
            <person name="Johnson B.D."/>
            <person name="Schloemann M."/>
            <person name="Daniel R."/>
            <person name="Muehling M."/>
        </authorList>
    </citation>
    <scope>NUCLEOTIDE SEQUENCE [LARGE SCALE GENOMIC DNA]</scope>
    <source>
        <strain evidence="1 2">M1</strain>
    </source>
</reference>
<comment type="caution">
    <text evidence="1">The sequence shown here is derived from an EMBL/GenBank/DDBJ whole genome shotgun (WGS) entry which is preliminary data.</text>
</comment>
<dbReference type="PATRIC" id="fig|476652.3.peg.2788"/>
<dbReference type="AlphaFoldDB" id="A0A0J1FRC7"/>
<sequence length="287" mass="32121">MSISSLQSYPPISYDQTRTLLQHNKLDTSSAINPNDVTHDKFLEGFHINTDNIDLSLPAKKSNGITLNLLDDSPNIINSSNFESFLNDMQGLSKDQISQLQSALSAASQTMNNSQTVGGTYGMRISQTNLEFKYISKNLIPEQYQQQFNSFVDNYTNQLSTNYVNLLKGFADQLANTTDPVLIKTGWKDKGTTMQDDLENGSYSFQTSENQYQSLFNSVSVTNPDTLKDQLDSVYKNILSNYKPDSDGASRSDLVNEIKYLSNSWNTFMDAVGDQKNKLTTSVDFHA</sequence>
<dbReference type="Proteomes" id="UP000036356">
    <property type="component" value="Unassembled WGS sequence"/>
</dbReference>
<evidence type="ECO:0000313" key="1">
    <source>
        <dbReference type="EMBL" id="KLU65528.1"/>
    </source>
</evidence>
<gene>
    <name evidence="1" type="ORF">DEAC_c26650</name>
</gene>